<dbReference type="AlphaFoldDB" id="A0A0J1GHB3"/>
<evidence type="ECO:0000313" key="2">
    <source>
        <dbReference type="Proteomes" id="UP000036426"/>
    </source>
</evidence>
<accession>A0A0J1GHB3</accession>
<gene>
    <name evidence="1" type="ORF">ABT58_18955</name>
</gene>
<reference evidence="1 2" key="1">
    <citation type="submission" date="2015-05" db="EMBL/GenBank/DDBJ databases">
        <title>Photobacterium galathea sp. nov.</title>
        <authorList>
            <person name="Machado H."/>
            <person name="Gram L."/>
        </authorList>
    </citation>
    <scope>NUCLEOTIDE SEQUENCE [LARGE SCALE GENOMIC DNA]</scope>
    <source>
        <strain evidence="1 2">DSM 25995</strain>
    </source>
</reference>
<dbReference type="Proteomes" id="UP000036426">
    <property type="component" value="Unassembled WGS sequence"/>
</dbReference>
<proteinExistence type="predicted"/>
<organism evidence="1 2">
    <name type="scientific">Photobacterium aphoticum</name>
    <dbReference type="NCBI Taxonomy" id="754436"/>
    <lineage>
        <taxon>Bacteria</taxon>
        <taxon>Pseudomonadati</taxon>
        <taxon>Pseudomonadota</taxon>
        <taxon>Gammaproteobacteria</taxon>
        <taxon>Vibrionales</taxon>
        <taxon>Vibrionaceae</taxon>
        <taxon>Photobacterium</taxon>
    </lineage>
</organism>
<keyword evidence="2" id="KW-1185">Reference proteome</keyword>
<protein>
    <submittedName>
        <fullName evidence="1">Uncharacterized protein</fullName>
    </submittedName>
</protein>
<sequence>MSLQNVLSLGFYYTGVQYMLIAMKINYILQVDNKGFFCTKIGLKITVNHRFRYTISPAASTDAGNKR</sequence>
<dbReference type="PATRIC" id="fig|754436.4.peg.4011"/>
<dbReference type="EMBL" id="LDOV01000037">
    <property type="protein sequence ID" value="KLU99094.1"/>
    <property type="molecule type" value="Genomic_DNA"/>
</dbReference>
<name>A0A0J1GHB3_9GAMM</name>
<comment type="caution">
    <text evidence="1">The sequence shown here is derived from an EMBL/GenBank/DDBJ whole genome shotgun (WGS) entry which is preliminary data.</text>
</comment>
<evidence type="ECO:0000313" key="1">
    <source>
        <dbReference type="EMBL" id="KLU99094.1"/>
    </source>
</evidence>